<evidence type="ECO:0000313" key="1">
    <source>
        <dbReference type="EMBL" id="GBH15743.1"/>
    </source>
</evidence>
<organism evidence="1 2">
    <name type="scientific">Pseudomonas syringae pv. actinidiae</name>
    <dbReference type="NCBI Taxonomy" id="103796"/>
    <lineage>
        <taxon>Bacteria</taxon>
        <taxon>Pseudomonadati</taxon>
        <taxon>Pseudomonadota</taxon>
        <taxon>Gammaproteobacteria</taxon>
        <taxon>Pseudomonadales</taxon>
        <taxon>Pseudomonadaceae</taxon>
        <taxon>Pseudomonas</taxon>
        <taxon>Pseudomonas syringae</taxon>
    </lineage>
</organism>
<comment type="caution">
    <text evidence="1">The sequence shown here is derived from an EMBL/GenBank/DDBJ whole genome shotgun (WGS) entry which is preliminary data.</text>
</comment>
<reference evidence="1 2" key="1">
    <citation type="submission" date="2018-04" db="EMBL/GenBank/DDBJ databases">
        <title>Draft genome sequence of Pseudomonas syringae pv. actinidiae biovar 3 strains isolated from kiwifruit in Kagawa prefecture.</title>
        <authorList>
            <person name="Tabuchi M."/>
            <person name="Saito M."/>
            <person name="Fujiwara S."/>
            <person name="Sasa N."/>
            <person name="Akimitsu K."/>
            <person name="Gomi K."/>
            <person name="Konishi-Sugita S."/>
            <person name="Hamano K."/>
            <person name="Kataoka I."/>
        </authorList>
    </citation>
    <scope>NUCLEOTIDE SEQUENCE [LARGE SCALE GENOMIC DNA]</scope>
    <source>
        <strain evidence="1 2">MAFF212211</strain>
    </source>
</reference>
<name>A0AAN4Q2Q5_PSESF</name>
<proteinExistence type="predicted"/>
<dbReference type="EMBL" id="BGKA01000064">
    <property type="protein sequence ID" value="GBH15743.1"/>
    <property type="molecule type" value="Genomic_DNA"/>
</dbReference>
<evidence type="ECO:0000313" key="2">
    <source>
        <dbReference type="Proteomes" id="UP000248291"/>
    </source>
</evidence>
<sequence length="48" mass="5093">MLTVMTLTGTAVVTFFGRVAGRVSFQPAIAAQVISRATAVTVRVDLRI</sequence>
<gene>
    <name evidence="1" type="ORF">KPSA3_01674</name>
</gene>
<accession>A0AAN4Q2Q5</accession>
<dbReference type="Proteomes" id="UP000248291">
    <property type="component" value="Unassembled WGS sequence"/>
</dbReference>
<protein>
    <submittedName>
        <fullName evidence="1">Magnesium-transporting ATPase</fullName>
    </submittedName>
</protein>
<dbReference type="AlphaFoldDB" id="A0AAN4Q2Q5"/>